<dbReference type="Proteomes" id="UP000700732">
    <property type="component" value="Unassembled WGS sequence"/>
</dbReference>
<keyword evidence="1" id="KW-1133">Transmembrane helix</keyword>
<sequence>MMSSITANQLAQLVMRIGLGINMLMHGLVRLPKLSAFVDKMAAGFADTVLPDVVTRAFLYGLPLVELASGVLILLGGSLGKWGYFIGGLTVGALLFGTTLKEDWATAGSQLVYIIAFYLALRGLESSGRSRR</sequence>
<gene>
    <name evidence="2" type="ORF">FH603_283</name>
</gene>
<comment type="caution">
    <text evidence="2">The sequence shown here is derived from an EMBL/GenBank/DDBJ whole genome shotgun (WGS) entry which is preliminary data.</text>
</comment>
<accession>A0ABR6VZW2</accession>
<name>A0ABR6VZW2_9BACT</name>
<keyword evidence="3" id="KW-1185">Reference proteome</keyword>
<protein>
    <submittedName>
        <fullName evidence="2">Thiosulfate dehydrogenase [quinone] large subunit</fullName>
    </submittedName>
</protein>
<dbReference type="RefSeq" id="WP_342355205.1">
    <property type="nucleotide sequence ID" value="NZ_VFIA01000002.1"/>
</dbReference>
<dbReference type="EMBL" id="VFIA01000002">
    <property type="protein sequence ID" value="MBC3789800.1"/>
    <property type="molecule type" value="Genomic_DNA"/>
</dbReference>
<evidence type="ECO:0000256" key="1">
    <source>
        <dbReference type="SAM" id="Phobius"/>
    </source>
</evidence>
<organism evidence="2 3">
    <name type="scientific">Spirosoma utsteinense</name>
    <dbReference type="NCBI Taxonomy" id="2585773"/>
    <lineage>
        <taxon>Bacteria</taxon>
        <taxon>Pseudomonadati</taxon>
        <taxon>Bacteroidota</taxon>
        <taxon>Cytophagia</taxon>
        <taxon>Cytophagales</taxon>
        <taxon>Cytophagaceae</taxon>
        <taxon>Spirosoma</taxon>
    </lineage>
</organism>
<keyword evidence="1" id="KW-0812">Transmembrane</keyword>
<feature type="transmembrane region" description="Helical" evidence="1">
    <location>
        <begin position="82"/>
        <end position="98"/>
    </location>
</feature>
<evidence type="ECO:0000313" key="2">
    <source>
        <dbReference type="EMBL" id="MBC3789800.1"/>
    </source>
</evidence>
<keyword evidence="1" id="KW-0472">Membrane</keyword>
<reference evidence="2 3" key="1">
    <citation type="submission" date="2019-06" db="EMBL/GenBank/DDBJ databases">
        <title>Spirosoma utsteinense sp. nov. isolated from Antarctic ice-free soils.</title>
        <authorList>
            <person name="Tahon G."/>
        </authorList>
    </citation>
    <scope>NUCLEOTIDE SEQUENCE [LARGE SCALE GENOMIC DNA]</scope>
    <source>
        <strain evidence="2 3">LMG 31447</strain>
    </source>
</reference>
<feature type="transmembrane region" description="Helical" evidence="1">
    <location>
        <begin position="57"/>
        <end position="75"/>
    </location>
</feature>
<proteinExistence type="predicted"/>
<feature type="transmembrane region" description="Helical" evidence="1">
    <location>
        <begin position="104"/>
        <end position="124"/>
    </location>
</feature>
<evidence type="ECO:0000313" key="3">
    <source>
        <dbReference type="Proteomes" id="UP000700732"/>
    </source>
</evidence>